<evidence type="ECO:0000313" key="1">
    <source>
        <dbReference type="EMBL" id="OAA67689.1"/>
    </source>
</evidence>
<reference evidence="1 2" key="1">
    <citation type="journal article" date="2016" name="Genome Biol. Evol.">
        <title>Divergent and convergent evolution of fungal pathogenicity.</title>
        <authorList>
            <person name="Shang Y."/>
            <person name="Xiao G."/>
            <person name="Zheng P."/>
            <person name="Cen K."/>
            <person name="Zhan S."/>
            <person name="Wang C."/>
        </authorList>
    </citation>
    <scope>NUCLEOTIDE SEQUENCE [LARGE SCALE GENOMIC DNA]</scope>
    <source>
        <strain evidence="1 2">RCEF 1005</strain>
    </source>
</reference>
<dbReference type="EMBL" id="AZHF01000012">
    <property type="protein sequence ID" value="OAA67689.1"/>
    <property type="molecule type" value="Genomic_DNA"/>
</dbReference>
<dbReference type="Proteomes" id="UP000076881">
    <property type="component" value="Unassembled WGS sequence"/>
</dbReference>
<sequence length="124" mass="14157">MKRQEELLKAWADSVGAYGEKDNSLEYRLSNSPNVHYSAVRATESLAGRLQHFLDRVGETLNEAEIDVPLPGMQDVVATQPNSEWDFDALRQSIEKAVARIIEHAEVIHNALQKEQRRQAEPWF</sequence>
<comment type="caution">
    <text evidence="1">The sequence shown here is derived from an EMBL/GenBank/DDBJ whole genome shotgun (WGS) entry which is preliminary data.</text>
</comment>
<protein>
    <submittedName>
        <fullName evidence="1">Uncharacterized protein</fullName>
    </submittedName>
</protein>
<dbReference type="AlphaFoldDB" id="A0A167ZMC5"/>
<name>A0A167ZMC5_CORDF</name>
<organism evidence="1 2">
    <name type="scientific">Akanthomyces lecanii RCEF 1005</name>
    <dbReference type="NCBI Taxonomy" id="1081108"/>
    <lineage>
        <taxon>Eukaryota</taxon>
        <taxon>Fungi</taxon>
        <taxon>Dikarya</taxon>
        <taxon>Ascomycota</taxon>
        <taxon>Pezizomycotina</taxon>
        <taxon>Sordariomycetes</taxon>
        <taxon>Hypocreomycetidae</taxon>
        <taxon>Hypocreales</taxon>
        <taxon>Cordycipitaceae</taxon>
        <taxon>Akanthomyces</taxon>
        <taxon>Cordyceps confragosa</taxon>
    </lineage>
</organism>
<accession>A0A167ZMC5</accession>
<keyword evidence="2" id="KW-1185">Reference proteome</keyword>
<proteinExistence type="predicted"/>
<gene>
    <name evidence="1" type="ORF">LEL_10312</name>
</gene>
<evidence type="ECO:0000313" key="2">
    <source>
        <dbReference type="Proteomes" id="UP000076881"/>
    </source>
</evidence>